<dbReference type="Proteomes" id="UP000324800">
    <property type="component" value="Unassembled WGS sequence"/>
</dbReference>
<keyword evidence="3" id="KW-0808">Transferase</keyword>
<dbReference type="GO" id="GO:0004674">
    <property type="term" value="F:protein serine/threonine kinase activity"/>
    <property type="evidence" value="ECO:0007669"/>
    <property type="project" value="UniProtKB-EC"/>
</dbReference>
<evidence type="ECO:0000256" key="4">
    <source>
        <dbReference type="ARBA" id="ARBA00022741"/>
    </source>
</evidence>
<feature type="non-terminal residue" evidence="11">
    <location>
        <position position="1"/>
    </location>
</feature>
<keyword evidence="9" id="KW-1133">Transmembrane helix</keyword>
<dbReference type="PROSITE" id="PS00107">
    <property type="entry name" value="PROTEIN_KINASE_ATP"/>
    <property type="match status" value="1"/>
</dbReference>
<dbReference type="SMART" id="SM00220">
    <property type="entry name" value="S_TKc"/>
    <property type="match status" value="1"/>
</dbReference>
<evidence type="ECO:0000313" key="12">
    <source>
        <dbReference type="Proteomes" id="UP000324800"/>
    </source>
</evidence>
<name>A0A5J4WNL9_9EUKA</name>
<evidence type="ECO:0000256" key="6">
    <source>
        <dbReference type="ARBA" id="ARBA00022840"/>
    </source>
</evidence>
<evidence type="ECO:0000313" key="11">
    <source>
        <dbReference type="EMBL" id="KAA6396687.1"/>
    </source>
</evidence>
<keyword evidence="4 7" id="KW-0547">Nucleotide-binding</keyword>
<dbReference type="AlphaFoldDB" id="A0A5J4WNL9"/>
<dbReference type="Gene3D" id="1.10.510.10">
    <property type="entry name" value="Transferase(Phosphotransferase) domain 1"/>
    <property type="match status" value="1"/>
</dbReference>
<reference evidence="11 12" key="1">
    <citation type="submission" date="2019-03" db="EMBL/GenBank/DDBJ databases">
        <title>Single cell metagenomics reveals metabolic interactions within the superorganism composed of flagellate Streblomastix strix and complex community of Bacteroidetes bacteria on its surface.</title>
        <authorList>
            <person name="Treitli S.C."/>
            <person name="Kolisko M."/>
            <person name="Husnik F."/>
            <person name="Keeling P."/>
            <person name="Hampl V."/>
        </authorList>
    </citation>
    <scope>NUCLEOTIDE SEQUENCE [LARGE SCALE GENOMIC DNA]</scope>
    <source>
        <strain evidence="11">ST1C</strain>
    </source>
</reference>
<evidence type="ECO:0000256" key="2">
    <source>
        <dbReference type="ARBA" id="ARBA00012513"/>
    </source>
</evidence>
<proteinExistence type="inferred from homology"/>
<accession>A0A5J4WNL9</accession>
<dbReference type="PANTHER" id="PTHR43671:SF13">
    <property type="entry name" value="SERINE_THREONINE-PROTEIN KINASE NEK2"/>
    <property type="match status" value="1"/>
</dbReference>
<keyword evidence="8" id="KW-0175">Coiled coil</keyword>
<gene>
    <name evidence="11" type="ORF">EZS28_007781</name>
</gene>
<dbReference type="InterPro" id="IPR008271">
    <property type="entry name" value="Ser/Thr_kinase_AS"/>
</dbReference>
<dbReference type="PROSITE" id="PS00108">
    <property type="entry name" value="PROTEIN_KINASE_ST"/>
    <property type="match status" value="1"/>
</dbReference>
<keyword evidence="9" id="KW-0812">Transmembrane</keyword>
<dbReference type="InterPro" id="IPR017441">
    <property type="entry name" value="Protein_kinase_ATP_BS"/>
</dbReference>
<dbReference type="InterPro" id="IPR050660">
    <property type="entry name" value="NEK_Ser/Thr_kinase"/>
</dbReference>
<evidence type="ECO:0000259" key="10">
    <source>
        <dbReference type="PROSITE" id="PS50011"/>
    </source>
</evidence>
<protein>
    <recommendedName>
        <fullName evidence="2">non-specific serine/threonine protein kinase</fullName>
        <ecNumber evidence="2">2.7.11.1</ecNumber>
    </recommendedName>
</protein>
<evidence type="ECO:0000256" key="3">
    <source>
        <dbReference type="ARBA" id="ARBA00022679"/>
    </source>
</evidence>
<evidence type="ECO:0000256" key="7">
    <source>
        <dbReference type="PROSITE-ProRule" id="PRU10141"/>
    </source>
</evidence>
<evidence type="ECO:0000256" key="1">
    <source>
        <dbReference type="ARBA" id="ARBA00010886"/>
    </source>
</evidence>
<dbReference type="Pfam" id="PF00069">
    <property type="entry name" value="Pkinase"/>
    <property type="match status" value="1"/>
</dbReference>
<feature type="binding site" evidence="7">
    <location>
        <position position="535"/>
    </location>
    <ligand>
        <name>ATP</name>
        <dbReference type="ChEBI" id="CHEBI:30616"/>
    </ligand>
</feature>
<dbReference type="EMBL" id="SNRW01001363">
    <property type="protein sequence ID" value="KAA6396687.1"/>
    <property type="molecule type" value="Genomic_DNA"/>
</dbReference>
<comment type="similarity">
    <text evidence="1">Belongs to the protein kinase superfamily. NEK Ser/Thr protein kinase family. NIMA subfamily.</text>
</comment>
<feature type="domain" description="Protein kinase" evidence="10">
    <location>
        <begin position="506"/>
        <end position="788"/>
    </location>
</feature>
<evidence type="ECO:0000256" key="8">
    <source>
        <dbReference type="SAM" id="Coils"/>
    </source>
</evidence>
<dbReference type="InterPro" id="IPR000719">
    <property type="entry name" value="Prot_kinase_dom"/>
</dbReference>
<sequence>GVQITIIGKVTFDNCNCLEGYGGGQFVYVYGSDSKINITGELEFNSCQSQLGGGFFLGIQNNAVIEINQASFSNCISQGDGGGLYAQIIESGGQLTLDKSCEFYQCESYGNGGGVYIDIDLVAQCSFIIKDAYIHECKSLNNSNVYYSESGFGGGLFLGGSGDYDPASKLIDLHGMKIYNNTADKGGQSLYVTMLNVTEWCQYGILGEYAKGNYSDRYSDERELWGISLDLSTFESSTQQQIEQQQKPLEHWWRILGILKSAQVVVNISNPNGKLIFHLEGQRMIPGYLNVKIFELRDETQEEIDQEQKEIKYKQNKNNFNSLKRNSLQSQIPPKHQTINQQQISIITNLIIKQKIQNYANEIIYPPEDGSSIPISIEGEIPNDQTATFGMNEYKWLNYKQKWYAALISNDRNIFTGKDGTETEEDENAVVQLEVIIEEEEKDDKTEGKGFPVDIIVGIAVGALVIVAVIIIIIIVAIFISKKITAQAITQNNNYNQKGIQLYKEIEKIKKIGKGAFGTVWKMKEIRSQRIVAVKEVDYDSVEEKQRFHKEVSVMRDVYHILQQAQLSAYQPPFIHVVQPLGYFLNEDKDKAYLVLEYCENGDLRKYIQKMKNSGTEISDAKAFELIKQVTLALNQLHMNGIIHGDIKPENILLTKDFQVKLSDFGLTRKLQEGRGYTTNHGGTTYYLAPELLQSQSARGKRMQTVAADIWSFGILLYELLAQKHPFFNSDDIDLSPLEIYHRIIDEEPAELPDHYSKNLKKLIRQMLIKDAARRITAEAILEVHEVAISQTRN</sequence>
<evidence type="ECO:0000256" key="5">
    <source>
        <dbReference type="ARBA" id="ARBA00022777"/>
    </source>
</evidence>
<dbReference type="InterPro" id="IPR011009">
    <property type="entry name" value="Kinase-like_dom_sf"/>
</dbReference>
<organism evidence="11 12">
    <name type="scientific">Streblomastix strix</name>
    <dbReference type="NCBI Taxonomy" id="222440"/>
    <lineage>
        <taxon>Eukaryota</taxon>
        <taxon>Metamonada</taxon>
        <taxon>Preaxostyla</taxon>
        <taxon>Oxymonadida</taxon>
        <taxon>Streblomastigidae</taxon>
        <taxon>Streblomastix</taxon>
    </lineage>
</organism>
<feature type="coiled-coil region" evidence="8">
    <location>
        <begin position="290"/>
        <end position="317"/>
    </location>
</feature>
<dbReference type="PANTHER" id="PTHR43671">
    <property type="entry name" value="SERINE/THREONINE-PROTEIN KINASE NEK"/>
    <property type="match status" value="1"/>
</dbReference>
<keyword evidence="6 7" id="KW-0067">ATP-binding</keyword>
<dbReference type="EC" id="2.7.11.1" evidence="2"/>
<feature type="transmembrane region" description="Helical" evidence="9">
    <location>
        <begin position="455"/>
        <end position="480"/>
    </location>
</feature>
<dbReference type="GO" id="GO:0005524">
    <property type="term" value="F:ATP binding"/>
    <property type="evidence" value="ECO:0007669"/>
    <property type="project" value="UniProtKB-UniRule"/>
</dbReference>
<keyword evidence="9" id="KW-0472">Membrane</keyword>
<evidence type="ECO:0000256" key="9">
    <source>
        <dbReference type="SAM" id="Phobius"/>
    </source>
</evidence>
<dbReference type="PROSITE" id="PS50011">
    <property type="entry name" value="PROTEIN_KINASE_DOM"/>
    <property type="match status" value="1"/>
</dbReference>
<dbReference type="SUPFAM" id="SSF56112">
    <property type="entry name" value="Protein kinase-like (PK-like)"/>
    <property type="match status" value="1"/>
</dbReference>
<keyword evidence="5 11" id="KW-0418">Kinase</keyword>
<comment type="caution">
    <text evidence="11">The sequence shown here is derived from an EMBL/GenBank/DDBJ whole genome shotgun (WGS) entry which is preliminary data.</text>
</comment>